<dbReference type="Gene3D" id="3.40.50.200">
    <property type="entry name" value="Peptidase S8/S53 domain"/>
    <property type="match status" value="1"/>
</dbReference>
<proteinExistence type="predicted"/>
<dbReference type="Pfam" id="PF00023">
    <property type="entry name" value="Ank"/>
    <property type="match status" value="1"/>
</dbReference>
<evidence type="ECO:0000256" key="2">
    <source>
        <dbReference type="SAM" id="MobiDB-lite"/>
    </source>
</evidence>
<dbReference type="GO" id="GO:0004252">
    <property type="term" value="F:serine-type endopeptidase activity"/>
    <property type="evidence" value="ECO:0007669"/>
    <property type="project" value="InterPro"/>
</dbReference>
<dbReference type="InterPro" id="IPR000209">
    <property type="entry name" value="Peptidase_S8/S53_dom"/>
</dbReference>
<dbReference type="AlphaFoldDB" id="A0AAE0HBZ6"/>
<keyword evidence="5" id="KW-1185">Reference proteome</keyword>
<dbReference type="Gene3D" id="1.25.40.20">
    <property type="entry name" value="Ankyrin repeat-containing domain"/>
    <property type="match status" value="1"/>
</dbReference>
<keyword evidence="1" id="KW-0040">ANK repeat</keyword>
<accession>A0AAE0HBZ6</accession>
<feature type="domain" description="Peptidase S8/S53" evidence="3">
    <location>
        <begin position="632"/>
        <end position="863"/>
    </location>
</feature>
<reference evidence="4" key="1">
    <citation type="journal article" date="2023" name="Mol. Phylogenet. Evol.">
        <title>Genome-scale phylogeny and comparative genomics of the fungal order Sordariales.</title>
        <authorList>
            <person name="Hensen N."/>
            <person name="Bonometti L."/>
            <person name="Westerberg I."/>
            <person name="Brannstrom I.O."/>
            <person name="Guillou S."/>
            <person name="Cros-Aarteil S."/>
            <person name="Calhoun S."/>
            <person name="Haridas S."/>
            <person name="Kuo A."/>
            <person name="Mondo S."/>
            <person name="Pangilinan J."/>
            <person name="Riley R."/>
            <person name="LaButti K."/>
            <person name="Andreopoulos B."/>
            <person name="Lipzen A."/>
            <person name="Chen C."/>
            <person name="Yan M."/>
            <person name="Daum C."/>
            <person name="Ng V."/>
            <person name="Clum A."/>
            <person name="Steindorff A."/>
            <person name="Ohm R.A."/>
            <person name="Martin F."/>
            <person name="Silar P."/>
            <person name="Natvig D.O."/>
            <person name="Lalanne C."/>
            <person name="Gautier V."/>
            <person name="Ament-Velasquez S.L."/>
            <person name="Kruys A."/>
            <person name="Hutchinson M.I."/>
            <person name="Powell A.J."/>
            <person name="Barry K."/>
            <person name="Miller A.N."/>
            <person name="Grigoriev I.V."/>
            <person name="Debuchy R."/>
            <person name="Gladieux P."/>
            <person name="Hiltunen Thoren M."/>
            <person name="Johannesson H."/>
        </authorList>
    </citation>
    <scope>NUCLEOTIDE SEQUENCE</scope>
    <source>
        <strain evidence="4">CBS 168.71</strain>
    </source>
</reference>
<evidence type="ECO:0000313" key="5">
    <source>
        <dbReference type="Proteomes" id="UP001278766"/>
    </source>
</evidence>
<name>A0AAE0HBZ6_9PEZI</name>
<feature type="compositionally biased region" description="Polar residues" evidence="2">
    <location>
        <begin position="145"/>
        <end position="156"/>
    </location>
</feature>
<dbReference type="SUPFAM" id="SSF48403">
    <property type="entry name" value="Ankyrin repeat"/>
    <property type="match status" value="1"/>
</dbReference>
<evidence type="ECO:0000256" key="1">
    <source>
        <dbReference type="PROSITE-ProRule" id="PRU00023"/>
    </source>
</evidence>
<dbReference type="Pfam" id="PF00082">
    <property type="entry name" value="Peptidase_S8"/>
    <property type="match status" value="1"/>
</dbReference>
<feature type="compositionally biased region" description="Basic and acidic residues" evidence="2">
    <location>
        <begin position="543"/>
        <end position="554"/>
    </location>
</feature>
<protein>
    <recommendedName>
        <fullName evidence="3">Peptidase S8/S53 domain-containing protein</fullName>
    </recommendedName>
</protein>
<feature type="region of interest" description="Disordered" evidence="2">
    <location>
        <begin position="257"/>
        <end position="294"/>
    </location>
</feature>
<evidence type="ECO:0000313" key="4">
    <source>
        <dbReference type="EMBL" id="KAK3293535.1"/>
    </source>
</evidence>
<dbReference type="PROSITE" id="PS50088">
    <property type="entry name" value="ANK_REPEAT"/>
    <property type="match status" value="1"/>
</dbReference>
<organism evidence="4 5">
    <name type="scientific">Chaetomium fimeti</name>
    <dbReference type="NCBI Taxonomy" id="1854472"/>
    <lineage>
        <taxon>Eukaryota</taxon>
        <taxon>Fungi</taxon>
        <taxon>Dikarya</taxon>
        <taxon>Ascomycota</taxon>
        <taxon>Pezizomycotina</taxon>
        <taxon>Sordariomycetes</taxon>
        <taxon>Sordariomycetidae</taxon>
        <taxon>Sordariales</taxon>
        <taxon>Chaetomiaceae</taxon>
        <taxon>Chaetomium</taxon>
    </lineage>
</organism>
<feature type="compositionally biased region" description="Polar residues" evidence="2">
    <location>
        <begin position="165"/>
        <end position="183"/>
    </location>
</feature>
<feature type="compositionally biased region" description="Low complexity" evidence="2">
    <location>
        <begin position="572"/>
        <end position="587"/>
    </location>
</feature>
<feature type="region of interest" description="Disordered" evidence="2">
    <location>
        <begin position="132"/>
        <end position="238"/>
    </location>
</feature>
<dbReference type="InterPro" id="IPR036852">
    <property type="entry name" value="Peptidase_S8/S53_dom_sf"/>
</dbReference>
<feature type="repeat" description="ANK" evidence="1">
    <location>
        <begin position="82"/>
        <end position="111"/>
    </location>
</feature>
<comment type="caution">
    <text evidence="4">The sequence shown here is derived from an EMBL/GenBank/DDBJ whole genome shotgun (WGS) entry which is preliminary data.</text>
</comment>
<feature type="region of interest" description="Disordered" evidence="2">
    <location>
        <begin position="543"/>
        <end position="597"/>
    </location>
</feature>
<dbReference type="InterPro" id="IPR002110">
    <property type="entry name" value="Ankyrin_rpt"/>
</dbReference>
<dbReference type="Proteomes" id="UP001278766">
    <property type="component" value="Unassembled WGS sequence"/>
</dbReference>
<reference evidence="4" key="2">
    <citation type="submission" date="2023-06" db="EMBL/GenBank/DDBJ databases">
        <authorList>
            <consortium name="Lawrence Berkeley National Laboratory"/>
            <person name="Haridas S."/>
            <person name="Hensen N."/>
            <person name="Bonometti L."/>
            <person name="Westerberg I."/>
            <person name="Brannstrom I.O."/>
            <person name="Guillou S."/>
            <person name="Cros-Aarteil S."/>
            <person name="Calhoun S."/>
            <person name="Kuo A."/>
            <person name="Mondo S."/>
            <person name="Pangilinan J."/>
            <person name="Riley R."/>
            <person name="Labutti K."/>
            <person name="Andreopoulos B."/>
            <person name="Lipzen A."/>
            <person name="Chen C."/>
            <person name="Yanf M."/>
            <person name="Daum C."/>
            <person name="Ng V."/>
            <person name="Clum A."/>
            <person name="Steindorff A."/>
            <person name="Ohm R."/>
            <person name="Martin F."/>
            <person name="Silar P."/>
            <person name="Natvig D."/>
            <person name="Lalanne C."/>
            <person name="Gautier V."/>
            <person name="Ament-Velasquez S.L."/>
            <person name="Kruys A."/>
            <person name="Hutchinson M.I."/>
            <person name="Powell A.J."/>
            <person name="Barry K."/>
            <person name="Miller A.N."/>
            <person name="Grigoriev I.V."/>
            <person name="Debuchy R."/>
            <person name="Gladieux P."/>
            <person name="Thoren M.H."/>
            <person name="Johannesson H."/>
        </authorList>
    </citation>
    <scope>NUCLEOTIDE SEQUENCE</scope>
    <source>
        <strain evidence="4">CBS 168.71</strain>
    </source>
</reference>
<dbReference type="EMBL" id="JAUEPN010000006">
    <property type="protein sequence ID" value="KAK3293535.1"/>
    <property type="molecule type" value="Genomic_DNA"/>
</dbReference>
<dbReference type="SMART" id="SM00248">
    <property type="entry name" value="ANK"/>
    <property type="match status" value="2"/>
</dbReference>
<evidence type="ECO:0000259" key="3">
    <source>
        <dbReference type="Pfam" id="PF00082"/>
    </source>
</evidence>
<dbReference type="InterPro" id="IPR036770">
    <property type="entry name" value="Ankyrin_rpt-contain_sf"/>
</dbReference>
<dbReference type="SUPFAM" id="SSF52743">
    <property type="entry name" value="Subtilisin-like"/>
    <property type="match status" value="1"/>
</dbReference>
<dbReference type="GeneID" id="87841351"/>
<gene>
    <name evidence="4" type="ORF">B0H64DRAFT_404798</name>
</gene>
<sequence>MEDMSEGKRPLTLAISNKNEGFVRTVLRSKHVRRSLVNLLGANREDTTNGIHLAIKTGLSTELTVELISKVTDQVLSRRDEAGLTPLHLAVEYERCTEAQLDVVKALLKHGDSALDVRTKVANLSVYRHHFDTRPKERDTGPAGATSSGAPTQRTTARWMRRTTSDLPQPTPQQLSEGQTRGSETGLDKKKLNQAKDGSSNQGDGELNDCDSHAPMPVPGADPRLPHNPTLAGDGTGTITMLANGKDIGSRQQLANVARRVAPQSPRSSQGHTPNLPPVHPARSMAKQSQGPKDGAIVTKVSADRISNELKLRYLRSTFEERTEGKERTQETATEFLYGGSRNTAREIYFNLLHRDEGKTELHEDALKEKGYKHLDFDTALRFVAVGSLVIRPTDARADRDDDDHRECGRKDMVKLFKWLRKDKGVKNIIYLRVQDDGHCPHTDRAIITALKDFEIDILDWTKPDLCPKTIQEACPKVRKLYLTWSGLNGMLLAWGGRDGLANLENLTDVYLRQTKYLEPTSWTNKKLADFVTLLQSSIPAREDPETKVADQKGGRTITVHPPEQPQMASASFQDPSKDPSQQQPVDGAKQERSKDRDGHEWLKIMDLFTQGIRELHPNQTKFDHLPDALKQEVRICLIDDGVDFDDRVGVRMEPGRAFGTESNKGLPDITVPYYSSATRHGTLMARMILRVCPNARIVPYRLDTRLGEDGLMHPTAKSAADALEHATESKNFDIVSMSWCIKRQSDNTKDVDRLLVALNKVVKDKLVFCSGPDVGSISGDELHSYYPVGHGDSAPFMFRIGAAKADGQPWPKVGGLNVVDYTLPGHKVRGIFDGDLDARMASLETGSSIATALAAGLAALMIHIVRMAAIRMHELGRQEWDDGNLVNVAALRAIKSRDKMRELFQDMTRHSIGTYVHVWPRFGGKGEDLEKVDDDAGDPVAARWKTLTQLARDIISSRDMVPDPAGRF</sequence>
<dbReference type="RefSeq" id="XP_062657049.1">
    <property type="nucleotide sequence ID" value="XM_062804403.1"/>
</dbReference>
<dbReference type="GO" id="GO:0006508">
    <property type="term" value="P:proteolysis"/>
    <property type="evidence" value="ECO:0007669"/>
    <property type="project" value="InterPro"/>
</dbReference>